<dbReference type="InterPro" id="IPR036047">
    <property type="entry name" value="F-box-like_dom_sf"/>
</dbReference>
<dbReference type="GeneID" id="104751427"/>
<sequence length="387" mass="44396">MNSEIDFLMISPTSSKHKKRKTPIPSLPNDLLLTCFARLSRLYYPTLSLVSKSFQTLVASPELYKTRSLLNHRESCLYVCLKFPPDYDPRWFTLSRKPNKTLTKRKTTKSSGYVLVPISIHNSPPSNQLLCNGLVALGSNIYVFNASSSSVSILDCQFHTWHEAPSMLMKRNYPAVNVVDGKIYVAGGFDEEFDSKWMKVDSSNWMEVFDPKTQSWEPVKSPSSKRIYGRIYKSAVIGGEIYMLHKGVSYNPKQDRWENVRKWSLESAKRFLLSYCVIDDVLYSYYEGGIKWYSSEIDRWMNLKGLEGLPKFASYGYIKLGDYGGKMAVFWDKYTASNGCKNTTFWCAVISLERLNTQEIWGKVEWFDAMLTVPKSYEYVGALAVTL</sequence>
<gene>
    <name evidence="3" type="primary">LOC104751427</name>
</gene>
<keyword evidence="2" id="KW-1185">Reference proteome</keyword>
<evidence type="ECO:0000313" key="3">
    <source>
        <dbReference type="RefSeq" id="XP_010471669.1"/>
    </source>
</evidence>
<reference evidence="2" key="1">
    <citation type="journal article" date="2014" name="Nat. Commun.">
        <title>The emerging biofuel crop Camelina sativa retains a highly undifferentiated hexaploid genome structure.</title>
        <authorList>
            <person name="Kagale S."/>
            <person name="Koh C."/>
            <person name="Nixon J."/>
            <person name="Bollina V."/>
            <person name="Clarke W.E."/>
            <person name="Tuteja R."/>
            <person name="Spillane C."/>
            <person name="Robinson S.J."/>
            <person name="Links M.G."/>
            <person name="Clarke C."/>
            <person name="Higgins E.E."/>
            <person name="Huebert T."/>
            <person name="Sharpe A.G."/>
            <person name="Parkin I.A."/>
        </authorList>
    </citation>
    <scope>NUCLEOTIDE SEQUENCE [LARGE SCALE GENOMIC DNA]</scope>
    <source>
        <strain evidence="2">cv. DH55</strain>
    </source>
</reference>
<evidence type="ECO:0000259" key="1">
    <source>
        <dbReference type="PROSITE" id="PS50181"/>
    </source>
</evidence>
<dbReference type="InterPro" id="IPR050354">
    <property type="entry name" value="F-box/kelch-repeat_ARATH"/>
</dbReference>
<dbReference type="PANTHER" id="PTHR24414:SF184">
    <property type="entry name" value="GALACTOSE OXIDASE_KELCH REPEAT SUPERFAMILY PROTEIN"/>
    <property type="match status" value="1"/>
</dbReference>
<name>A0ABM0WIT0_CAMSA</name>
<dbReference type="RefSeq" id="XP_010471669.1">
    <property type="nucleotide sequence ID" value="XM_010473367.1"/>
</dbReference>
<proteinExistence type="predicted"/>
<dbReference type="PANTHER" id="PTHR24414">
    <property type="entry name" value="F-BOX/KELCH-REPEAT PROTEIN SKIP4"/>
    <property type="match status" value="1"/>
</dbReference>
<protein>
    <submittedName>
        <fullName evidence="3">F-box/kelch-repeat protein At5g49000-like</fullName>
    </submittedName>
</protein>
<dbReference type="InterPro" id="IPR057499">
    <property type="entry name" value="Kelch_FKB95"/>
</dbReference>
<dbReference type="Gene3D" id="2.120.10.80">
    <property type="entry name" value="Kelch-type beta propeller"/>
    <property type="match status" value="1"/>
</dbReference>
<dbReference type="Pfam" id="PF00646">
    <property type="entry name" value="F-box"/>
    <property type="match status" value="1"/>
</dbReference>
<dbReference type="SUPFAM" id="SSF81383">
    <property type="entry name" value="F-box domain"/>
    <property type="match status" value="1"/>
</dbReference>
<dbReference type="InterPro" id="IPR015915">
    <property type="entry name" value="Kelch-typ_b-propeller"/>
</dbReference>
<dbReference type="CDD" id="cd22152">
    <property type="entry name" value="F-box_AtAFR-like"/>
    <property type="match status" value="1"/>
</dbReference>
<feature type="domain" description="F-box" evidence="1">
    <location>
        <begin position="21"/>
        <end position="67"/>
    </location>
</feature>
<organism evidence="2 3">
    <name type="scientific">Camelina sativa</name>
    <name type="common">False flax</name>
    <name type="synonym">Myagrum sativum</name>
    <dbReference type="NCBI Taxonomy" id="90675"/>
    <lineage>
        <taxon>Eukaryota</taxon>
        <taxon>Viridiplantae</taxon>
        <taxon>Streptophyta</taxon>
        <taxon>Embryophyta</taxon>
        <taxon>Tracheophyta</taxon>
        <taxon>Spermatophyta</taxon>
        <taxon>Magnoliopsida</taxon>
        <taxon>eudicotyledons</taxon>
        <taxon>Gunneridae</taxon>
        <taxon>Pentapetalae</taxon>
        <taxon>rosids</taxon>
        <taxon>malvids</taxon>
        <taxon>Brassicales</taxon>
        <taxon>Brassicaceae</taxon>
        <taxon>Camelineae</taxon>
        <taxon>Camelina</taxon>
    </lineage>
</organism>
<evidence type="ECO:0000313" key="2">
    <source>
        <dbReference type="Proteomes" id="UP000694864"/>
    </source>
</evidence>
<accession>A0ABM0WIT0</accession>
<dbReference type="Pfam" id="PF25210">
    <property type="entry name" value="Kelch_FKB95"/>
    <property type="match status" value="1"/>
</dbReference>
<dbReference type="SMART" id="SM00612">
    <property type="entry name" value="Kelch"/>
    <property type="match status" value="2"/>
</dbReference>
<dbReference type="PROSITE" id="PS50181">
    <property type="entry name" value="FBOX"/>
    <property type="match status" value="1"/>
</dbReference>
<dbReference type="InterPro" id="IPR001810">
    <property type="entry name" value="F-box_dom"/>
</dbReference>
<dbReference type="SMART" id="SM00256">
    <property type="entry name" value="FBOX"/>
    <property type="match status" value="1"/>
</dbReference>
<reference evidence="3" key="2">
    <citation type="submission" date="2025-08" db="UniProtKB">
        <authorList>
            <consortium name="RefSeq"/>
        </authorList>
    </citation>
    <scope>IDENTIFICATION</scope>
    <source>
        <tissue evidence="3">Leaf</tissue>
    </source>
</reference>
<dbReference type="InterPro" id="IPR006652">
    <property type="entry name" value="Kelch_1"/>
</dbReference>
<dbReference type="Proteomes" id="UP000694864">
    <property type="component" value="Chromosome 2"/>
</dbReference>
<dbReference type="SUPFAM" id="SSF117281">
    <property type="entry name" value="Kelch motif"/>
    <property type="match status" value="1"/>
</dbReference>